<keyword evidence="6" id="KW-1185">Reference proteome</keyword>
<gene>
    <name evidence="5" type="ORF">C8A05DRAFT_30720</name>
</gene>
<organism evidence="5 6">
    <name type="scientific">Staphylotrichum tortipilum</name>
    <dbReference type="NCBI Taxonomy" id="2831512"/>
    <lineage>
        <taxon>Eukaryota</taxon>
        <taxon>Fungi</taxon>
        <taxon>Dikarya</taxon>
        <taxon>Ascomycota</taxon>
        <taxon>Pezizomycotina</taxon>
        <taxon>Sordariomycetes</taxon>
        <taxon>Sordariomycetidae</taxon>
        <taxon>Sordariales</taxon>
        <taxon>Chaetomiaceae</taxon>
        <taxon>Staphylotrichum</taxon>
    </lineage>
</organism>
<evidence type="ECO:0000313" key="6">
    <source>
        <dbReference type="Proteomes" id="UP001303889"/>
    </source>
</evidence>
<dbReference type="InterPro" id="IPR016181">
    <property type="entry name" value="Acyl_CoA_acyltransferase"/>
</dbReference>
<sequence>MAGAERDRSEEQRPCPIEEVDQAVDESSDVDGDFAALQKMLSQKRRAAKDSPESRLQRALPFVTTFSPNIRPLTISDLGSCIALENAAFPNPEHRASPEKIAYRLTVCPELSLGVFITVVPEQAKNLGIETLSTARPVETGRVDGAVSVLLAHIISTRCRGNLITDADMAYPKDWRTRGGRSADDVGHQEAGRTVGIHSLAVLPRLHRCGIGQMIMKAYLDQMKSSGLVDRVALICQDHLVSYYQRCGFTWKGESVAQFGGGGWHDMVIRNLDVNKSMALTGVETAEGSAKKEEEEDNDDDEWNEWDMVDD</sequence>
<dbReference type="Gene3D" id="3.40.630.30">
    <property type="match status" value="1"/>
</dbReference>
<protein>
    <recommendedName>
        <fullName evidence="4">N-acetyltransferase domain-containing protein</fullName>
    </recommendedName>
</protein>
<dbReference type="PROSITE" id="PS51186">
    <property type="entry name" value="GNAT"/>
    <property type="match status" value="1"/>
</dbReference>
<feature type="domain" description="N-acetyltransferase" evidence="4">
    <location>
        <begin position="133"/>
        <end position="275"/>
    </location>
</feature>
<evidence type="ECO:0000256" key="1">
    <source>
        <dbReference type="ARBA" id="ARBA00022679"/>
    </source>
</evidence>
<dbReference type="PANTHER" id="PTHR10908">
    <property type="entry name" value="SEROTONIN N-ACETYLTRANSFERASE"/>
    <property type="match status" value="1"/>
</dbReference>
<proteinExistence type="predicted"/>
<reference evidence="5" key="2">
    <citation type="submission" date="2023-05" db="EMBL/GenBank/DDBJ databases">
        <authorList>
            <consortium name="Lawrence Berkeley National Laboratory"/>
            <person name="Steindorff A."/>
            <person name="Hensen N."/>
            <person name="Bonometti L."/>
            <person name="Westerberg I."/>
            <person name="Brannstrom I.O."/>
            <person name="Guillou S."/>
            <person name="Cros-Aarteil S."/>
            <person name="Calhoun S."/>
            <person name="Haridas S."/>
            <person name="Kuo A."/>
            <person name="Mondo S."/>
            <person name="Pangilinan J."/>
            <person name="Riley R."/>
            <person name="Labutti K."/>
            <person name="Andreopoulos B."/>
            <person name="Lipzen A."/>
            <person name="Chen C."/>
            <person name="Yanf M."/>
            <person name="Daum C."/>
            <person name="Ng V."/>
            <person name="Clum A."/>
            <person name="Ohm R."/>
            <person name="Martin F."/>
            <person name="Silar P."/>
            <person name="Natvig D."/>
            <person name="Lalanne C."/>
            <person name="Gautier V."/>
            <person name="Ament-Velasquez S.L."/>
            <person name="Kruys A."/>
            <person name="Hutchinson M.I."/>
            <person name="Powell A.J."/>
            <person name="Barry K."/>
            <person name="Miller A.N."/>
            <person name="Grigoriev I.V."/>
            <person name="Debuchy R."/>
            <person name="Gladieux P."/>
            <person name="Thoren M.H."/>
            <person name="Johannesson H."/>
        </authorList>
    </citation>
    <scope>NUCLEOTIDE SEQUENCE</scope>
    <source>
        <strain evidence="5">CBS 103.79</strain>
    </source>
</reference>
<keyword evidence="1" id="KW-0808">Transferase</keyword>
<reference evidence="5" key="1">
    <citation type="journal article" date="2023" name="Mol. Phylogenet. Evol.">
        <title>Genome-scale phylogeny and comparative genomics of the fungal order Sordariales.</title>
        <authorList>
            <person name="Hensen N."/>
            <person name="Bonometti L."/>
            <person name="Westerberg I."/>
            <person name="Brannstrom I.O."/>
            <person name="Guillou S."/>
            <person name="Cros-Aarteil S."/>
            <person name="Calhoun S."/>
            <person name="Haridas S."/>
            <person name="Kuo A."/>
            <person name="Mondo S."/>
            <person name="Pangilinan J."/>
            <person name="Riley R."/>
            <person name="LaButti K."/>
            <person name="Andreopoulos B."/>
            <person name="Lipzen A."/>
            <person name="Chen C."/>
            <person name="Yan M."/>
            <person name="Daum C."/>
            <person name="Ng V."/>
            <person name="Clum A."/>
            <person name="Steindorff A."/>
            <person name="Ohm R.A."/>
            <person name="Martin F."/>
            <person name="Silar P."/>
            <person name="Natvig D.O."/>
            <person name="Lalanne C."/>
            <person name="Gautier V."/>
            <person name="Ament-Velasquez S.L."/>
            <person name="Kruys A."/>
            <person name="Hutchinson M.I."/>
            <person name="Powell A.J."/>
            <person name="Barry K."/>
            <person name="Miller A.N."/>
            <person name="Grigoriev I.V."/>
            <person name="Debuchy R."/>
            <person name="Gladieux P."/>
            <person name="Hiltunen Thoren M."/>
            <person name="Johannesson H."/>
        </authorList>
    </citation>
    <scope>NUCLEOTIDE SEQUENCE</scope>
    <source>
        <strain evidence="5">CBS 103.79</strain>
    </source>
</reference>
<dbReference type="SUPFAM" id="SSF55729">
    <property type="entry name" value="Acyl-CoA N-acyltransferases (Nat)"/>
    <property type="match status" value="1"/>
</dbReference>
<evidence type="ECO:0000256" key="2">
    <source>
        <dbReference type="ARBA" id="ARBA00023315"/>
    </source>
</evidence>
<feature type="compositionally biased region" description="Basic and acidic residues" evidence="3">
    <location>
        <begin position="1"/>
        <end position="13"/>
    </location>
</feature>
<feature type="region of interest" description="Disordered" evidence="3">
    <location>
        <begin position="283"/>
        <end position="311"/>
    </location>
</feature>
<feature type="region of interest" description="Disordered" evidence="3">
    <location>
        <begin position="1"/>
        <end position="29"/>
    </location>
</feature>
<comment type="caution">
    <text evidence="5">The sequence shown here is derived from an EMBL/GenBank/DDBJ whole genome shotgun (WGS) entry which is preliminary data.</text>
</comment>
<dbReference type="InterPro" id="IPR051635">
    <property type="entry name" value="SNAT-like"/>
</dbReference>
<feature type="compositionally biased region" description="Acidic residues" evidence="3">
    <location>
        <begin position="18"/>
        <end position="29"/>
    </location>
</feature>
<name>A0AAN6MR06_9PEZI</name>
<dbReference type="GO" id="GO:0005737">
    <property type="term" value="C:cytoplasm"/>
    <property type="evidence" value="ECO:0007669"/>
    <property type="project" value="TreeGrafter"/>
</dbReference>
<dbReference type="CDD" id="cd04301">
    <property type="entry name" value="NAT_SF"/>
    <property type="match status" value="1"/>
</dbReference>
<dbReference type="GO" id="GO:0004059">
    <property type="term" value="F:aralkylamine N-acetyltransferase activity"/>
    <property type="evidence" value="ECO:0007669"/>
    <property type="project" value="TreeGrafter"/>
</dbReference>
<dbReference type="Proteomes" id="UP001303889">
    <property type="component" value="Unassembled WGS sequence"/>
</dbReference>
<accession>A0AAN6MR06</accession>
<evidence type="ECO:0000313" key="5">
    <source>
        <dbReference type="EMBL" id="KAK3905437.1"/>
    </source>
</evidence>
<feature type="compositionally biased region" description="Acidic residues" evidence="3">
    <location>
        <begin position="294"/>
        <end position="311"/>
    </location>
</feature>
<evidence type="ECO:0000256" key="3">
    <source>
        <dbReference type="SAM" id="MobiDB-lite"/>
    </source>
</evidence>
<keyword evidence="2" id="KW-0012">Acyltransferase</keyword>
<dbReference type="EMBL" id="MU855358">
    <property type="protein sequence ID" value="KAK3905437.1"/>
    <property type="molecule type" value="Genomic_DNA"/>
</dbReference>
<dbReference type="Pfam" id="PF00583">
    <property type="entry name" value="Acetyltransf_1"/>
    <property type="match status" value="1"/>
</dbReference>
<dbReference type="PANTHER" id="PTHR10908:SF0">
    <property type="entry name" value="SEROTONIN N-ACETYLTRANSFERASE"/>
    <property type="match status" value="1"/>
</dbReference>
<evidence type="ECO:0000259" key="4">
    <source>
        <dbReference type="PROSITE" id="PS51186"/>
    </source>
</evidence>
<dbReference type="AlphaFoldDB" id="A0AAN6MR06"/>
<dbReference type="InterPro" id="IPR000182">
    <property type="entry name" value="GNAT_dom"/>
</dbReference>